<evidence type="ECO:0000313" key="11">
    <source>
        <dbReference type="Proteomes" id="UP000245905"/>
    </source>
</evidence>
<dbReference type="GO" id="GO:0000156">
    <property type="term" value="F:phosphorelay response regulator activity"/>
    <property type="evidence" value="ECO:0007669"/>
    <property type="project" value="TreeGrafter"/>
</dbReference>
<dbReference type="PANTHER" id="PTHR48111">
    <property type="entry name" value="REGULATOR OF RPOS"/>
    <property type="match status" value="1"/>
</dbReference>
<evidence type="ECO:0000313" key="10">
    <source>
        <dbReference type="EMBL" id="PWE82573.1"/>
    </source>
</evidence>
<dbReference type="Proteomes" id="UP000245905">
    <property type="component" value="Unassembled WGS sequence"/>
</dbReference>
<evidence type="ECO:0000259" key="9">
    <source>
        <dbReference type="PROSITE" id="PS51755"/>
    </source>
</evidence>
<dbReference type="GO" id="GO:0005829">
    <property type="term" value="C:cytosol"/>
    <property type="evidence" value="ECO:0007669"/>
    <property type="project" value="TreeGrafter"/>
</dbReference>
<comment type="caution">
    <text evidence="10">The sequence shown here is derived from an EMBL/GenBank/DDBJ whole genome shotgun (WGS) entry which is preliminary data.</text>
</comment>
<dbReference type="PROSITE" id="PS50110">
    <property type="entry name" value="RESPONSE_REGULATORY"/>
    <property type="match status" value="1"/>
</dbReference>
<dbReference type="PROSITE" id="PS51755">
    <property type="entry name" value="OMPR_PHOB"/>
    <property type="match status" value="1"/>
</dbReference>
<accession>A0A2U2EDJ0</accession>
<evidence type="ECO:0000256" key="7">
    <source>
        <dbReference type="PROSITE-ProRule" id="PRU01091"/>
    </source>
</evidence>
<dbReference type="AlphaFoldDB" id="A0A2U2EDJ0"/>
<dbReference type="InterPro" id="IPR001867">
    <property type="entry name" value="OmpR/PhoB-type_DNA-bd"/>
</dbReference>
<dbReference type="GO" id="GO:0032993">
    <property type="term" value="C:protein-DNA complex"/>
    <property type="evidence" value="ECO:0007669"/>
    <property type="project" value="TreeGrafter"/>
</dbReference>
<dbReference type="Pfam" id="PF00486">
    <property type="entry name" value="Trans_reg_C"/>
    <property type="match status" value="1"/>
</dbReference>
<name>A0A2U2EDJ0_9FIRM</name>
<dbReference type="InterPro" id="IPR011006">
    <property type="entry name" value="CheY-like_superfamily"/>
</dbReference>
<dbReference type="GO" id="GO:0000976">
    <property type="term" value="F:transcription cis-regulatory region binding"/>
    <property type="evidence" value="ECO:0007669"/>
    <property type="project" value="TreeGrafter"/>
</dbReference>
<organism evidence="10 11">
    <name type="scientific">Agathobacter rectalis</name>
    <dbReference type="NCBI Taxonomy" id="39491"/>
    <lineage>
        <taxon>Bacteria</taxon>
        <taxon>Bacillati</taxon>
        <taxon>Bacillota</taxon>
        <taxon>Clostridia</taxon>
        <taxon>Lachnospirales</taxon>
        <taxon>Lachnospiraceae</taxon>
        <taxon>Agathobacter</taxon>
    </lineage>
</organism>
<protein>
    <recommendedName>
        <fullName evidence="1">Stage 0 sporulation protein A homolog</fullName>
    </recommendedName>
</protein>
<dbReference type="PANTHER" id="PTHR48111:SF43">
    <property type="entry name" value="STAGE 0 SPORULATION PROTEIN A HOMOLOG"/>
    <property type="match status" value="1"/>
</dbReference>
<dbReference type="Pfam" id="PF00072">
    <property type="entry name" value="Response_reg"/>
    <property type="match status" value="1"/>
</dbReference>
<keyword evidence="3 7" id="KW-0238">DNA-binding</keyword>
<gene>
    <name evidence="10" type="ORF">LD38_15040</name>
</gene>
<feature type="domain" description="Response regulatory" evidence="8">
    <location>
        <begin position="3"/>
        <end position="116"/>
    </location>
</feature>
<dbReference type="GO" id="GO:0006355">
    <property type="term" value="P:regulation of DNA-templated transcription"/>
    <property type="evidence" value="ECO:0007669"/>
    <property type="project" value="InterPro"/>
</dbReference>
<dbReference type="SUPFAM" id="SSF52172">
    <property type="entry name" value="CheY-like"/>
    <property type="match status" value="1"/>
</dbReference>
<reference evidence="10 11" key="1">
    <citation type="submission" date="2014-09" db="EMBL/GenBank/DDBJ databases">
        <title>Butyrate-producing bacteria isolated from human gut.</title>
        <authorList>
            <person name="Zhang Q."/>
            <person name="Zhao L."/>
        </authorList>
    </citation>
    <scope>NUCLEOTIDE SEQUENCE [LARGE SCALE GENOMIC DNA]</scope>
    <source>
        <strain evidence="10 11">R22</strain>
    </source>
</reference>
<dbReference type="SMART" id="SM00448">
    <property type="entry name" value="REC"/>
    <property type="match status" value="1"/>
</dbReference>
<feature type="domain" description="OmpR/PhoB-type" evidence="9">
    <location>
        <begin position="125"/>
        <end position="223"/>
    </location>
</feature>
<keyword evidence="6" id="KW-0597">Phosphoprotein</keyword>
<dbReference type="RefSeq" id="WP_109258720.1">
    <property type="nucleotide sequence ID" value="NZ_JRFS01000042.1"/>
</dbReference>
<comment type="function">
    <text evidence="5">May play the central regulatory role in sporulation. It may be an element of the effector pathway responsible for the activation of sporulation genes in response to nutritional stress. Spo0A may act in concert with spo0H (a sigma factor) to control the expression of some genes that are critical to the sporulation process.</text>
</comment>
<dbReference type="CDD" id="cd00383">
    <property type="entry name" value="trans_reg_C"/>
    <property type="match status" value="1"/>
</dbReference>
<keyword evidence="4" id="KW-0804">Transcription</keyword>
<dbReference type="InterPro" id="IPR036388">
    <property type="entry name" value="WH-like_DNA-bd_sf"/>
</dbReference>
<proteinExistence type="predicted"/>
<dbReference type="SMART" id="SM00862">
    <property type="entry name" value="Trans_reg_C"/>
    <property type="match status" value="1"/>
</dbReference>
<evidence type="ECO:0000256" key="1">
    <source>
        <dbReference type="ARBA" id="ARBA00018672"/>
    </source>
</evidence>
<dbReference type="Gene3D" id="3.40.50.2300">
    <property type="match status" value="1"/>
</dbReference>
<dbReference type="EMBL" id="JRFS01000042">
    <property type="protein sequence ID" value="PWE82573.1"/>
    <property type="molecule type" value="Genomic_DNA"/>
</dbReference>
<dbReference type="InterPro" id="IPR001789">
    <property type="entry name" value="Sig_transdc_resp-reg_receiver"/>
</dbReference>
<dbReference type="InterPro" id="IPR039420">
    <property type="entry name" value="WalR-like"/>
</dbReference>
<sequence>MYQIFIVDDDLTVQRELKILLENHGYRATLAKNFTNIPEEIEEQRPDLVLLDISLPSEDGIMLCSKIRMLSDVPIIFVTSQNSSAAELECMLSGGDDFIEKPYRPAVLLAHISAVLRRSGKKENDNVLSFGDLELDLVAGKLRYAQSTAELSKNELHILRFFFEHKGEIVSRDALMNNLWDNESFVDDNTLSVNIKRIRSKLESVGVYDAIETKRGMGYIFKLKRNGADDEI</sequence>
<evidence type="ECO:0000256" key="4">
    <source>
        <dbReference type="ARBA" id="ARBA00023163"/>
    </source>
</evidence>
<evidence type="ECO:0000259" key="8">
    <source>
        <dbReference type="PROSITE" id="PS50110"/>
    </source>
</evidence>
<dbReference type="Gene3D" id="1.10.10.10">
    <property type="entry name" value="Winged helix-like DNA-binding domain superfamily/Winged helix DNA-binding domain"/>
    <property type="match status" value="1"/>
</dbReference>
<evidence type="ECO:0000256" key="6">
    <source>
        <dbReference type="PROSITE-ProRule" id="PRU00169"/>
    </source>
</evidence>
<feature type="modified residue" description="4-aspartylphosphate" evidence="6">
    <location>
        <position position="52"/>
    </location>
</feature>
<evidence type="ECO:0000256" key="5">
    <source>
        <dbReference type="ARBA" id="ARBA00024867"/>
    </source>
</evidence>
<evidence type="ECO:0000256" key="2">
    <source>
        <dbReference type="ARBA" id="ARBA00023015"/>
    </source>
</evidence>
<keyword evidence="2" id="KW-0805">Transcription regulation</keyword>
<evidence type="ECO:0000256" key="3">
    <source>
        <dbReference type="ARBA" id="ARBA00023125"/>
    </source>
</evidence>
<feature type="DNA-binding region" description="OmpR/PhoB-type" evidence="7">
    <location>
        <begin position="125"/>
        <end position="223"/>
    </location>
</feature>